<dbReference type="EMBL" id="JAWIIV010000062">
    <property type="protein sequence ID" value="MEC4723597.1"/>
    <property type="molecule type" value="Genomic_DNA"/>
</dbReference>
<evidence type="ECO:0000256" key="2">
    <source>
        <dbReference type="ARBA" id="ARBA00022475"/>
    </source>
</evidence>
<comment type="subcellular location">
    <subcellularLocation>
        <location evidence="1">Cell membrane</location>
        <topology evidence="1">Multi-pass membrane protein</topology>
    </subcellularLocation>
</comment>
<feature type="transmembrane region" description="Helical" evidence="3">
    <location>
        <begin position="90"/>
        <end position="110"/>
    </location>
</feature>
<feature type="domain" description="Cation-transporting P-type ATPase N-terminal" evidence="4">
    <location>
        <begin position="9"/>
        <end position="83"/>
    </location>
</feature>
<reference evidence="5 6" key="1">
    <citation type="submission" date="2023-10" db="EMBL/GenBank/DDBJ databases">
        <title>Noviherbaspirillum sp. CPCC 100848 genome assembly.</title>
        <authorList>
            <person name="Li X.Y."/>
            <person name="Fang X.M."/>
        </authorList>
    </citation>
    <scope>NUCLEOTIDE SEQUENCE [LARGE SCALE GENOMIC DNA]</scope>
    <source>
        <strain evidence="5 6">CPCC 100848</strain>
    </source>
</reference>
<dbReference type="SMART" id="SM00831">
    <property type="entry name" value="Cation_ATPase_N"/>
    <property type="match status" value="1"/>
</dbReference>
<keyword evidence="3" id="KW-0812">Transmembrane</keyword>
<accession>A0ABU6JK52</accession>
<gene>
    <name evidence="5" type="ORF">RY831_31155</name>
</gene>
<dbReference type="RefSeq" id="WP_326510207.1">
    <property type="nucleotide sequence ID" value="NZ_JAWIIV010000062.1"/>
</dbReference>
<keyword evidence="2" id="KW-1003">Cell membrane</keyword>
<keyword evidence="6" id="KW-1185">Reference proteome</keyword>
<dbReference type="Gene3D" id="1.20.1110.10">
    <property type="entry name" value="Calcium-transporting ATPase, transmembrane domain"/>
    <property type="match status" value="1"/>
</dbReference>
<dbReference type="Pfam" id="PF00690">
    <property type="entry name" value="Cation_ATPase_N"/>
    <property type="match status" value="1"/>
</dbReference>
<dbReference type="InterPro" id="IPR023298">
    <property type="entry name" value="ATPase_P-typ_TM_dom_sf"/>
</dbReference>
<dbReference type="PANTHER" id="PTHR43294:SF21">
    <property type="entry name" value="CATION TRANSPORTING ATPASE"/>
    <property type="match status" value="1"/>
</dbReference>
<dbReference type="InterPro" id="IPR004014">
    <property type="entry name" value="ATPase_P-typ_cation-transptr_N"/>
</dbReference>
<evidence type="ECO:0000259" key="4">
    <source>
        <dbReference type="SMART" id="SM00831"/>
    </source>
</evidence>
<dbReference type="SUPFAM" id="SSF81665">
    <property type="entry name" value="Calcium ATPase, transmembrane domain M"/>
    <property type="match status" value="1"/>
</dbReference>
<proteinExistence type="predicted"/>
<sequence length="246" mass="25872">MKHTVSIGAPYALDSDRLVAALDTNVHAGLSSAEVLRRLHDDGPNALRSAPRPPAWRQFLLHFKDPLVYLLGAAAAIGLIAWFMEGRTGIPVDAIVIAAIIVFNAILSYVQEAKAENAVAALTSMTAAMSSALRDGKLVRIPTHELVPGDLLSLSEGDIVGADARLVQASALRVQESSLTGESEAVLKDTTILRAPVALAERANMVFKGTTVVQGNGLAIVTATGMVTEIGTIASMLDRTVESQTP</sequence>
<dbReference type="Proteomes" id="UP001352263">
    <property type="component" value="Unassembled WGS sequence"/>
</dbReference>
<dbReference type="PANTHER" id="PTHR43294">
    <property type="entry name" value="SODIUM/POTASSIUM-TRANSPORTING ATPASE SUBUNIT ALPHA"/>
    <property type="match status" value="1"/>
</dbReference>
<comment type="caution">
    <text evidence="5">The sequence shown here is derived from an EMBL/GenBank/DDBJ whole genome shotgun (WGS) entry which is preliminary data.</text>
</comment>
<keyword evidence="3" id="KW-0472">Membrane</keyword>
<organism evidence="5 6">
    <name type="scientific">Noviherbaspirillum album</name>
    <dbReference type="NCBI Taxonomy" id="3080276"/>
    <lineage>
        <taxon>Bacteria</taxon>
        <taxon>Pseudomonadati</taxon>
        <taxon>Pseudomonadota</taxon>
        <taxon>Betaproteobacteria</taxon>
        <taxon>Burkholderiales</taxon>
        <taxon>Oxalobacteraceae</taxon>
        <taxon>Noviherbaspirillum</taxon>
    </lineage>
</organism>
<evidence type="ECO:0000313" key="5">
    <source>
        <dbReference type="EMBL" id="MEC4723597.1"/>
    </source>
</evidence>
<evidence type="ECO:0000313" key="6">
    <source>
        <dbReference type="Proteomes" id="UP001352263"/>
    </source>
</evidence>
<name>A0ABU6JK52_9BURK</name>
<dbReference type="InterPro" id="IPR059000">
    <property type="entry name" value="ATPase_P-type_domA"/>
</dbReference>
<evidence type="ECO:0000256" key="1">
    <source>
        <dbReference type="ARBA" id="ARBA00004651"/>
    </source>
</evidence>
<evidence type="ECO:0000256" key="3">
    <source>
        <dbReference type="SAM" id="Phobius"/>
    </source>
</evidence>
<feature type="transmembrane region" description="Helical" evidence="3">
    <location>
        <begin position="67"/>
        <end position="84"/>
    </location>
</feature>
<keyword evidence="3" id="KW-1133">Transmembrane helix</keyword>
<dbReference type="Gene3D" id="2.70.150.10">
    <property type="entry name" value="Calcium-transporting ATPase, cytoplasmic transduction domain A"/>
    <property type="match status" value="1"/>
</dbReference>
<dbReference type="Pfam" id="PF00122">
    <property type="entry name" value="E1-E2_ATPase"/>
    <property type="match status" value="1"/>
</dbReference>
<dbReference type="InterPro" id="IPR050510">
    <property type="entry name" value="Cation_transp_ATPase_P-type"/>
</dbReference>
<protein>
    <submittedName>
        <fullName evidence="5">Cation-transporting P-type ATPase</fullName>
    </submittedName>
</protein>